<keyword evidence="2" id="KW-0175">Coiled coil</keyword>
<feature type="transmembrane region" description="Helical" evidence="3">
    <location>
        <begin position="416"/>
        <end position="434"/>
    </location>
</feature>
<keyword evidence="3" id="KW-0812">Transmembrane</keyword>
<dbReference type="PANTHER" id="PTHR32347:SF23">
    <property type="entry name" value="BLL5650 PROTEIN"/>
    <property type="match status" value="1"/>
</dbReference>
<dbReference type="Proteomes" id="UP000243680">
    <property type="component" value="Chromosome 2"/>
</dbReference>
<organism evidence="4 5">
    <name type="scientific">Burkholderia ubonensis</name>
    <dbReference type="NCBI Taxonomy" id="101571"/>
    <lineage>
        <taxon>Bacteria</taxon>
        <taxon>Pseudomonadati</taxon>
        <taxon>Pseudomonadota</taxon>
        <taxon>Betaproteobacteria</taxon>
        <taxon>Burkholderiales</taxon>
        <taxon>Burkholderiaceae</taxon>
        <taxon>Burkholderia</taxon>
        <taxon>Burkholderia cepacia complex</taxon>
    </lineage>
</organism>
<sequence length="704" mass="78768">MHRLPQLRQELTLSAGPVTPDGAPTWMLHDPAANRFFLIGWPAFELLSRWALDDANAIVEAVNRDTTLTVTLDDMEALLRTLRQENLLVAMSAADTARLDAHEAAQHTSRAMWLLKHYLMIRIPIWHPMSFLRATHRYVAFAFRPAFWYVVTAVALLGLFLASRRWDEFLHTFHNYADWRGLVGVGIALGFAKVLHEFAHAYTAQRHGCRVPTMGVALLVMVPVLYTDTTEAWKVPERRRRLWIGAAGMLSEVALAAFSTLAWTLLPDGPLRAGAFLLATTTWVATLGINASPFMRFDGYFLLSDWLDMPNLHDRAFALGRWWLRERLFGFGDPQPEPCSAERRRFLIAFSFATWLYRLTVFMSIALVVYHAFFKLLGMVLFCVEFGWFIMRPVWREAQHCWARRDALHWRRETRRSALLGAALLAFFVLPWHAGVSAPAVLTPLRAQGLYTVEPGYLAANPEPVRDGRKVRAGDTLAVLVSPDLDAKLASASAEEARLRWEVEQQSFDDRLQQQGTALQRRWESARQTVAGLRAEIARLTIRAPFDGTVQANDDAQAPGTWLPRGERLYDIVAPGGVKGDAYVGEHDVERLAAGQTAVFVSDVPELAARRCRIAAIDKVNVATLDEPTVASTYGGPIPAEQDPKTHQLVPLQATWQVRFDACSSGDGPGREVPGTAQLGAGRESYLGRGLRFVAAVLQRELGF</sequence>
<evidence type="ECO:0000313" key="4">
    <source>
        <dbReference type="EMBL" id="AOJ77689.1"/>
    </source>
</evidence>
<dbReference type="RefSeq" id="WP_069239970.1">
    <property type="nucleotide sequence ID" value="NZ_CP013422.1"/>
</dbReference>
<evidence type="ECO:0000256" key="3">
    <source>
        <dbReference type="SAM" id="Phobius"/>
    </source>
</evidence>
<feature type="transmembrane region" description="Helical" evidence="3">
    <location>
        <begin position="346"/>
        <end position="370"/>
    </location>
</feature>
<dbReference type="GO" id="GO:0030313">
    <property type="term" value="C:cell envelope"/>
    <property type="evidence" value="ECO:0007669"/>
    <property type="project" value="UniProtKB-SubCell"/>
</dbReference>
<comment type="subcellular location">
    <subcellularLocation>
        <location evidence="1">Cell envelope</location>
    </subcellularLocation>
</comment>
<proteinExistence type="predicted"/>
<reference evidence="4 5" key="1">
    <citation type="submission" date="2015-12" db="EMBL/GenBank/DDBJ databases">
        <title>Diversity of Burkholderia near neighbor genomes.</title>
        <authorList>
            <person name="Sahl J."/>
            <person name="Wagner D."/>
            <person name="Keim P."/>
        </authorList>
    </citation>
    <scope>NUCLEOTIDE SEQUENCE [LARGE SCALE GENOMIC DNA]</scope>
    <source>
        <strain evidence="4 5">MSMB0783</strain>
    </source>
</reference>
<protein>
    <submittedName>
        <fullName evidence="4">Peptidase M50</fullName>
    </submittedName>
</protein>
<feature type="transmembrane region" description="Helical" evidence="3">
    <location>
        <begin position="242"/>
        <end position="265"/>
    </location>
</feature>
<evidence type="ECO:0000256" key="2">
    <source>
        <dbReference type="ARBA" id="ARBA00023054"/>
    </source>
</evidence>
<keyword evidence="3" id="KW-1133">Transmembrane helix</keyword>
<feature type="transmembrane region" description="Helical" evidence="3">
    <location>
        <begin position="179"/>
        <end position="196"/>
    </location>
</feature>
<dbReference type="EMBL" id="CP013422">
    <property type="protein sequence ID" value="AOJ77689.1"/>
    <property type="molecule type" value="Genomic_DNA"/>
</dbReference>
<dbReference type="InterPro" id="IPR050465">
    <property type="entry name" value="UPF0194_transport"/>
</dbReference>
<feature type="transmembrane region" description="Helical" evidence="3">
    <location>
        <begin position="271"/>
        <end position="291"/>
    </location>
</feature>
<accession>A0A1B4LKF8</accession>
<keyword evidence="3" id="KW-0472">Membrane</keyword>
<dbReference type="AlphaFoldDB" id="A0A1B4LKF8"/>
<evidence type="ECO:0000313" key="5">
    <source>
        <dbReference type="Proteomes" id="UP000243680"/>
    </source>
</evidence>
<feature type="transmembrane region" description="Helical" evidence="3">
    <location>
        <begin position="376"/>
        <end position="395"/>
    </location>
</feature>
<feature type="transmembrane region" description="Helical" evidence="3">
    <location>
        <begin position="138"/>
        <end position="159"/>
    </location>
</feature>
<evidence type="ECO:0000256" key="1">
    <source>
        <dbReference type="ARBA" id="ARBA00004196"/>
    </source>
</evidence>
<dbReference type="PANTHER" id="PTHR32347">
    <property type="entry name" value="EFFLUX SYSTEM COMPONENT YKNX-RELATED"/>
    <property type="match status" value="1"/>
</dbReference>
<gene>
    <name evidence="4" type="ORF">WJ35_21640</name>
</gene>
<name>A0A1B4LKF8_9BURK</name>